<accession>A0A511KJP2</accession>
<dbReference type="Proteomes" id="UP000321518">
    <property type="component" value="Unassembled WGS sequence"/>
</dbReference>
<dbReference type="EMBL" id="BJWK01000010">
    <property type="protein sequence ID" value="GEM10135.1"/>
    <property type="molecule type" value="Genomic_DNA"/>
</dbReference>
<gene>
    <name evidence="2" type="ORF">Rt10032_c10g4152</name>
</gene>
<evidence type="ECO:0000313" key="2">
    <source>
        <dbReference type="EMBL" id="GEM10135.1"/>
    </source>
</evidence>
<comment type="caution">
    <text evidence="2">The sequence shown here is derived from an EMBL/GenBank/DDBJ whole genome shotgun (WGS) entry which is preliminary data.</text>
</comment>
<protein>
    <submittedName>
        <fullName evidence="2">Uncharacterized protein</fullName>
    </submittedName>
</protein>
<dbReference type="AlphaFoldDB" id="A0A511KJP2"/>
<feature type="region of interest" description="Disordered" evidence="1">
    <location>
        <begin position="1"/>
        <end position="35"/>
    </location>
</feature>
<feature type="compositionally biased region" description="Polar residues" evidence="1">
    <location>
        <begin position="88"/>
        <end position="104"/>
    </location>
</feature>
<evidence type="ECO:0000256" key="1">
    <source>
        <dbReference type="SAM" id="MobiDB-lite"/>
    </source>
</evidence>
<organism evidence="2 3">
    <name type="scientific">Rhodotorula toruloides</name>
    <name type="common">Yeast</name>
    <name type="synonym">Rhodosporidium toruloides</name>
    <dbReference type="NCBI Taxonomy" id="5286"/>
    <lineage>
        <taxon>Eukaryota</taxon>
        <taxon>Fungi</taxon>
        <taxon>Dikarya</taxon>
        <taxon>Basidiomycota</taxon>
        <taxon>Pucciniomycotina</taxon>
        <taxon>Microbotryomycetes</taxon>
        <taxon>Sporidiobolales</taxon>
        <taxon>Sporidiobolaceae</taxon>
        <taxon>Rhodotorula</taxon>
    </lineage>
</organism>
<proteinExistence type="predicted"/>
<feature type="compositionally biased region" description="Low complexity" evidence="1">
    <location>
        <begin position="20"/>
        <end position="35"/>
    </location>
</feature>
<name>A0A511KJP2_RHOTO</name>
<sequence length="177" mass="19162">MDDPSETAFCFPGGAPNPPSASSDTTPSPLSPPSSLYLEVFSDDWDKISLSSAQSDVGRDASMRDAPEVVDDFLYLESDDGSKATDGSGHTTPSLHSDTTSRATSPDLIFQDEESPLRPSSPYLTEEEIRLDLGLLSKADYDLFTTPCPVEPSWHPEILEGMLRLFKDCAKETHCGG</sequence>
<reference evidence="2 3" key="1">
    <citation type="submission" date="2019-07" db="EMBL/GenBank/DDBJ databases">
        <title>Rhodotorula toruloides NBRC10032 genome sequencing.</title>
        <authorList>
            <person name="Shida Y."/>
            <person name="Takaku H."/>
            <person name="Ogasawara W."/>
            <person name="Mori K."/>
        </authorList>
    </citation>
    <scope>NUCLEOTIDE SEQUENCE [LARGE SCALE GENOMIC DNA]</scope>
    <source>
        <strain evidence="2 3">NBRC10032</strain>
    </source>
</reference>
<feature type="region of interest" description="Disordered" evidence="1">
    <location>
        <begin position="73"/>
        <end position="123"/>
    </location>
</feature>
<evidence type="ECO:0000313" key="3">
    <source>
        <dbReference type="Proteomes" id="UP000321518"/>
    </source>
</evidence>